<reference evidence="2" key="2">
    <citation type="journal article" date="2016" name="Sci. Rep.">
        <title>Dictyocaulus viviparus genome, variome and transcriptome elucidate lungworm biology and support future intervention.</title>
        <authorList>
            <person name="McNulty S.N."/>
            <person name="Strube C."/>
            <person name="Rosa B.A."/>
            <person name="Martin J.C."/>
            <person name="Tyagi R."/>
            <person name="Choi Y.J."/>
            <person name="Wang Q."/>
            <person name="Hallsworth Pepin K."/>
            <person name="Zhang X."/>
            <person name="Ozersky P."/>
            <person name="Wilson R.K."/>
            <person name="Sternberg P.W."/>
            <person name="Gasser R.B."/>
            <person name="Mitreva M."/>
        </authorList>
    </citation>
    <scope>NUCLEOTIDE SEQUENCE [LARGE SCALE GENOMIC DNA]</scope>
    <source>
        <strain evidence="2">HannoverDv2000</strain>
    </source>
</reference>
<dbReference type="EMBL" id="KN716833">
    <property type="protein sequence ID" value="KJH41395.1"/>
    <property type="molecule type" value="Genomic_DNA"/>
</dbReference>
<accession>A0A0D8X9Y0</accession>
<evidence type="ECO:0000313" key="1">
    <source>
        <dbReference type="EMBL" id="KJH41395.1"/>
    </source>
</evidence>
<reference evidence="1 2" key="1">
    <citation type="submission" date="2013-11" db="EMBL/GenBank/DDBJ databases">
        <title>Draft genome of the bovine lungworm Dictyocaulus viviparus.</title>
        <authorList>
            <person name="Mitreva M."/>
        </authorList>
    </citation>
    <scope>NUCLEOTIDE SEQUENCE [LARGE SCALE GENOMIC DNA]</scope>
    <source>
        <strain evidence="1 2">HannoverDv2000</strain>
    </source>
</reference>
<gene>
    <name evidence="1" type="ORF">DICVIV_12631</name>
</gene>
<name>A0A0D8X9Y0_DICVI</name>
<proteinExistence type="predicted"/>
<protein>
    <submittedName>
        <fullName evidence="1">Fas apoptotic inhibitory molecule</fullName>
    </submittedName>
</protein>
<dbReference type="InterPro" id="IPR038513">
    <property type="entry name" value="FAIM1_dom_sf"/>
</dbReference>
<dbReference type="STRING" id="29172.A0A0D8X9Y0"/>
<dbReference type="InterPro" id="IPR010695">
    <property type="entry name" value="FAIM1"/>
</dbReference>
<sequence>MSFTDTRDEVNTKLAAVRLSLRSKSNAVLPLVEQQEDSCNLFSRKNFRIRSKIRRTAHQYIVYRFVKMGSSYLGSKVVMVDNDIVAKWNVPLQDKASSNSTTIPSPASSLACSSPSKIPVYQIEFEHGTTTGKRSYALTASNDLNFFICYDSHDNCTIASEIADKETMEVWVNGMKIDSAVSSLFIKKKSHVTGLVTKLRPTGGARTHILQIYGLSSLQIPPLSYGGLLKLMLFNVLCKEAIHPKSLKAILGEFVADGTETHFEIGRHVCKIKATSSGRRKTGVVHHLYIDDDQIPQMTIAKT</sequence>
<keyword evidence="2" id="KW-1185">Reference proteome</keyword>
<dbReference type="Pfam" id="PF06905">
    <property type="entry name" value="FAIM1"/>
    <property type="match status" value="1"/>
</dbReference>
<organism evidence="1 2">
    <name type="scientific">Dictyocaulus viviparus</name>
    <name type="common">Bovine lungworm</name>
    <dbReference type="NCBI Taxonomy" id="29172"/>
    <lineage>
        <taxon>Eukaryota</taxon>
        <taxon>Metazoa</taxon>
        <taxon>Ecdysozoa</taxon>
        <taxon>Nematoda</taxon>
        <taxon>Chromadorea</taxon>
        <taxon>Rhabditida</taxon>
        <taxon>Rhabditina</taxon>
        <taxon>Rhabditomorpha</taxon>
        <taxon>Strongyloidea</taxon>
        <taxon>Metastrongylidae</taxon>
        <taxon>Dictyocaulus</taxon>
    </lineage>
</organism>
<dbReference type="Proteomes" id="UP000053766">
    <property type="component" value="Unassembled WGS sequence"/>
</dbReference>
<dbReference type="PANTHER" id="PTHR13088">
    <property type="entry name" value="FAS APOPTOTIC INHIBITORY MOLECULE FAIM"/>
    <property type="match status" value="1"/>
</dbReference>
<evidence type="ECO:0000313" key="2">
    <source>
        <dbReference type="Proteomes" id="UP000053766"/>
    </source>
</evidence>
<dbReference type="PANTHER" id="PTHR13088:SF3">
    <property type="entry name" value="FAS APOPTOTIC INHIBITORY MOLECULE 1"/>
    <property type="match status" value="1"/>
</dbReference>
<dbReference type="OrthoDB" id="6262731at2759"/>
<dbReference type="GO" id="GO:1902042">
    <property type="term" value="P:negative regulation of extrinsic apoptotic signaling pathway via death domain receptors"/>
    <property type="evidence" value="ECO:0007669"/>
    <property type="project" value="TreeGrafter"/>
</dbReference>
<dbReference type="AlphaFoldDB" id="A0A0D8X9Y0"/>
<dbReference type="Gene3D" id="2.40.128.180">
    <property type="match status" value="1"/>
</dbReference>